<sequence>MEIAFGIDIGGSGIKGAPVNLATGEFAEERYRIPTPQPSTPEAVTEVCAELVDHFQLDPQTPVGITFPAPVKNDTVRFIANLDQSWTGVNVAEIMEARLGRKVVAVNDADAAGFAEAALGAAKDVPGLVLVTTLGTGIGSALIYNGQLIPGSELGHLKIRGKSAEKRAAASVREKKKLTWPEWIERLQEYYSYLDMLFTPDLMVVGGGVSKKHEKFLPKLELNCPIVPAKLLNTAGIVGAAALAAQANN</sequence>
<dbReference type="Proteomes" id="UP000176288">
    <property type="component" value="Chromosome"/>
</dbReference>
<organism evidence="2 3">
    <name type="scientific">Boudabousia tangfeifanii</name>
    <dbReference type="NCBI Taxonomy" id="1912795"/>
    <lineage>
        <taxon>Bacteria</taxon>
        <taxon>Bacillati</taxon>
        <taxon>Actinomycetota</taxon>
        <taxon>Actinomycetes</taxon>
        <taxon>Actinomycetales</taxon>
        <taxon>Actinomycetaceae</taxon>
        <taxon>Boudabousia</taxon>
    </lineage>
</organism>
<name>A0A1D9MKB3_9ACTO</name>
<proteinExistence type="inferred from homology"/>
<dbReference type="InterPro" id="IPR043129">
    <property type="entry name" value="ATPase_NBD"/>
</dbReference>
<dbReference type="PANTHER" id="PTHR18964">
    <property type="entry name" value="ROK (REPRESSOR, ORF, KINASE) FAMILY"/>
    <property type="match status" value="1"/>
</dbReference>
<dbReference type="KEGG" id="avu:BK816_05140"/>
<reference evidence="2 3" key="1">
    <citation type="submission" date="2016-10" db="EMBL/GenBank/DDBJ databases">
        <title>Actinomyces aegypiusis sp. nov., isolated from the Aegypius monachus in Qinghai Tibet Plateau China.</title>
        <authorList>
            <person name="Wang Y."/>
        </authorList>
    </citation>
    <scope>NUCLEOTIDE SEQUENCE [LARGE SCALE GENOMIC DNA]</scope>
    <source>
        <strain evidence="2 3">VUL4_3</strain>
    </source>
</reference>
<gene>
    <name evidence="2" type="ORF">BK816_05140</name>
</gene>
<dbReference type="NCBIfam" id="NF045942">
    <property type="entry name" value="PolPhglucPhase"/>
    <property type="match status" value="1"/>
</dbReference>
<dbReference type="GO" id="GO:0016301">
    <property type="term" value="F:kinase activity"/>
    <property type="evidence" value="ECO:0007669"/>
    <property type="project" value="UniProtKB-KW"/>
</dbReference>
<dbReference type="RefSeq" id="WP_071164220.1">
    <property type="nucleotide sequence ID" value="NZ_CP017812.1"/>
</dbReference>
<dbReference type="SUPFAM" id="SSF53067">
    <property type="entry name" value="Actin-like ATPase domain"/>
    <property type="match status" value="1"/>
</dbReference>
<keyword evidence="3" id="KW-1185">Reference proteome</keyword>
<evidence type="ECO:0000256" key="1">
    <source>
        <dbReference type="ARBA" id="ARBA00006479"/>
    </source>
</evidence>
<evidence type="ECO:0000313" key="2">
    <source>
        <dbReference type="EMBL" id="AOZ72754.1"/>
    </source>
</evidence>
<dbReference type="AlphaFoldDB" id="A0A1D9MKB3"/>
<dbReference type="Gene3D" id="3.30.420.40">
    <property type="match status" value="2"/>
</dbReference>
<protein>
    <submittedName>
        <fullName evidence="2">Polyphosphate glucokinase</fullName>
    </submittedName>
</protein>
<comment type="similarity">
    <text evidence="1">Belongs to the ROK (NagC/XylR) family.</text>
</comment>
<dbReference type="Pfam" id="PF00480">
    <property type="entry name" value="ROK"/>
    <property type="match status" value="1"/>
</dbReference>
<dbReference type="EMBL" id="CP017812">
    <property type="protein sequence ID" value="AOZ72754.1"/>
    <property type="molecule type" value="Genomic_DNA"/>
</dbReference>
<dbReference type="STRING" id="1912795.BK816_05140"/>
<keyword evidence="2" id="KW-0808">Transferase</keyword>
<dbReference type="OrthoDB" id="849313at2"/>
<accession>A0A1D9MKB3</accession>
<dbReference type="CDD" id="cd24058">
    <property type="entry name" value="ASKHA_NBD_ROK_PPGK"/>
    <property type="match status" value="1"/>
</dbReference>
<dbReference type="PANTHER" id="PTHR18964:SF146">
    <property type="entry name" value="POLYPHOSPHATE GLUCOKINASE"/>
    <property type="match status" value="1"/>
</dbReference>
<dbReference type="InterPro" id="IPR000600">
    <property type="entry name" value="ROK"/>
</dbReference>
<evidence type="ECO:0000313" key="3">
    <source>
        <dbReference type="Proteomes" id="UP000176288"/>
    </source>
</evidence>
<keyword evidence="2" id="KW-0418">Kinase</keyword>